<gene>
    <name evidence="2" type="ORF">DW656_04810</name>
</gene>
<protein>
    <submittedName>
        <fullName evidence="2">Heptaprenyl diphosphate synthase</fullName>
    </submittedName>
</protein>
<dbReference type="PIRSF" id="PIRSF027391">
    <property type="entry name" value="Hpre_diP_synt_I"/>
    <property type="match status" value="1"/>
</dbReference>
<accession>A0A414QV84</accession>
<keyword evidence="1" id="KW-1133">Transmembrane helix</keyword>
<dbReference type="RefSeq" id="WP_118198716.1">
    <property type="nucleotide sequence ID" value="NZ_QRHO01000004.1"/>
</dbReference>
<organism evidence="2 3">
    <name type="scientific">Coprococcus comes</name>
    <dbReference type="NCBI Taxonomy" id="410072"/>
    <lineage>
        <taxon>Bacteria</taxon>
        <taxon>Bacillati</taxon>
        <taxon>Bacillota</taxon>
        <taxon>Clostridia</taxon>
        <taxon>Lachnospirales</taxon>
        <taxon>Lachnospiraceae</taxon>
        <taxon>Coprococcus</taxon>
    </lineage>
</organism>
<dbReference type="Proteomes" id="UP000284579">
    <property type="component" value="Unassembled WGS sequence"/>
</dbReference>
<feature type="transmembrane region" description="Helical" evidence="1">
    <location>
        <begin position="131"/>
        <end position="152"/>
    </location>
</feature>
<dbReference type="InterPro" id="IPR010898">
    <property type="entry name" value="Hpre_diP_synth_I"/>
</dbReference>
<reference evidence="2 3" key="1">
    <citation type="submission" date="2018-08" db="EMBL/GenBank/DDBJ databases">
        <title>A genome reference for cultivated species of the human gut microbiota.</title>
        <authorList>
            <person name="Zou Y."/>
            <person name="Xue W."/>
            <person name="Luo G."/>
        </authorList>
    </citation>
    <scope>NUCLEOTIDE SEQUENCE [LARGE SCALE GENOMIC DNA]</scope>
    <source>
        <strain evidence="2 3">AM23-3</strain>
    </source>
</reference>
<dbReference type="Gene3D" id="1.10.1760.20">
    <property type="match status" value="1"/>
</dbReference>
<name>A0A414QV84_9FIRM</name>
<dbReference type="AlphaFoldDB" id="A0A414QV84"/>
<evidence type="ECO:0000313" key="3">
    <source>
        <dbReference type="Proteomes" id="UP000284579"/>
    </source>
</evidence>
<keyword evidence="1" id="KW-0472">Membrane</keyword>
<sequence>MNKNRKLANMAMMVALAMIFSYVESLIPINFGIPGMKLGVANLVTVTGLYFLELPEVFLVVVMRILLTGFLFGNGMSIVYSLAGGILSFLVMALMKRLKGFSVAGVSIAGGVSHNIGQIIVASVVVENLKLIYYLPALLIAGTVTGFVMGMISKKLLPIVKRESERVAQIG</sequence>
<dbReference type="Pfam" id="PF07456">
    <property type="entry name" value="Hpre_diP_synt_I"/>
    <property type="match status" value="1"/>
</dbReference>
<feature type="transmembrane region" description="Helical" evidence="1">
    <location>
        <begin position="102"/>
        <end position="125"/>
    </location>
</feature>
<comment type="caution">
    <text evidence="2">The sequence shown here is derived from an EMBL/GenBank/DDBJ whole genome shotgun (WGS) entry which is preliminary data.</text>
</comment>
<evidence type="ECO:0000313" key="2">
    <source>
        <dbReference type="EMBL" id="RHF84650.1"/>
    </source>
</evidence>
<feature type="transmembrane region" description="Helical" evidence="1">
    <location>
        <begin position="7"/>
        <end position="23"/>
    </location>
</feature>
<keyword evidence="1" id="KW-0812">Transmembrane</keyword>
<evidence type="ECO:0000256" key="1">
    <source>
        <dbReference type="SAM" id="Phobius"/>
    </source>
</evidence>
<dbReference type="EMBL" id="QRHO01000004">
    <property type="protein sequence ID" value="RHF84650.1"/>
    <property type="molecule type" value="Genomic_DNA"/>
</dbReference>
<feature type="transmembrane region" description="Helical" evidence="1">
    <location>
        <begin position="29"/>
        <end position="52"/>
    </location>
</feature>
<proteinExistence type="predicted"/>
<dbReference type="InterPro" id="IPR014535">
    <property type="entry name" value="Hpre_diP_synt_I"/>
</dbReference>
<feature type="transmembrane region" description="Helical" evidence="1">
    <location>
        <begin position="78"/>
        <end position="95"/>
    </location>
</feature>